<keyword evidence="3" id="KW-1185">Reference proteome</keyword>
<dbReference type="Pfam" id="PF21056">
    <property type="entry name" value="ZSWIM1-3_RNaseH-like"/>
    <property type="match status" value="1"/>
</dbReference>
<evidence type="ECO:0000313" key="3">
    <source>
        <dbReference type="Proteomes" id="UP001259832"/>
    </source>
</evidence>
<dbReference type="Proteomes" id="UP001259832">
    <property type="component" value="Unassembled WGS sequence"/>
</dbReference>
<dbReference type="InterPro" id="IPR052579">
    <property type="entry name" value="Zinc_finger_SWIM"/>
</dbReference>
<dbReference type="PANTHER" id="PTHR31569:SF4">
    <property type="entry name" value="SWIM-TYPE DOMAIN-CONTAINING PROTEIN"/>
    <property type="match status" value="1"/>
</dbReference>
<organism evidence="2 3">
    <name type="scientific">Phytophthora citrophthora</name>
    <dbReference type="NCBI Taxonomy" id="4793"/>
    <lineage>
        <taxon>Eukaryota</taxon>
        <taxon>Sar</taxon>
        <taxon>Stramenopiles</taxon>
        <taxon>Oomycota</taxon>
        <taxon>Peronosporomycetes</taxon>
        <taxon>Peronosporales</taxon>
        <taxon>Peronosporaceae</taxon>
        <taxon>Phytophthora</taxon>
    </lineage>
</organism>
<dbReference type="PANTHER" id="PTHR31569">
    <property type="entry name" value="SWIM-TYPE DOMAIN-CONTAINING PROTEIN"/>
    <property type="match status" value="1"/>
</dbReference>
<dbReference type="InterPro" id="IPR048324">
    <property type="entry name" value="ZSWIM1-3_RNaseH-like"/>
</dbReference>
<accession>A0AAD9G1L8</accession>
<protein>
    <submittedName>
        <fullName evidence="2">Zinc finger SWIM domain-containing protein 3</fullName>
    </submittedName>
</protein>
<gene>
    <name evidence="2" type="ORF">P3T76_014232</name>
</gene>
<feature type="domain" description="ZSWIM1/3 RNaseH-like" evidence="1">
    <location>
        <begin position="110"/>
        <end position="238"/>
    </location>
</feature>
<reference evidence="2" key="1">
    <citation type="submission" date="2023-08" db="EMBL/GenBank/DDBJ databases">
        <title>Reference Genome Resource for the Citrus Pathogen Phytophthora citrophthora.</title>
        <authorList>
            <person name="Moller H."/>
            <person name="Coetzee B."/>
            <person name="Rose L.J."/>
            <person name="Van Niekerk J.M."/>
        </authorList>
    </citation>
    <scope>NUCLEOTIDE SEQUENCE</scope>
    <source>
        <strain evidence="2">STE-U-9442</strain>
    </source>
</reference>
<evidence type="ECO:0000259" key="1">
    <source>
        <dbReference type="Pfam" id="PF21056"/>
    </source>
</evidence>
<dbReference type="AlphaFoldDB" id="A0AAD9G1L8"/>
<name>A0AAD9G1L8_9STRA</name>
<dbReference type="EMBL" id="JASMQC010000040">
    <property type="protein sequence ID" value="KAK1930272.1"/>
    <property type="molecule type" value="Genomic_DNA"/>
</dbReference>
<evidence type="ECO:0000313" key="2">
    <source>
        <dbReference type="EMBL" id="KAK1930272.1"/>
    </source>
</evidence>
<sequence length="300" mass="34893">MLLNILLQRKEESYYLKISVHQSSHNHSLDKYAYRRLPKNRLYLPAEELVTMDMLRKVGLSQKKILRYIRDNTSSEPDMIDVHNLLAKLKREDERGMSVSDRVAETLGRFCESDRFAAAHADIDQEGSRRISMCITKQTSHMRVLFSSFPEAMLADATDDTNASRYKLFSFLVHDTMGRGQHVQHALITDERAETMRLAIMQFKKCNSSWPDVRSIVVDKDFTEIGVFKSEFPEARALLCRFHAIKYIQERMAKTDYGLDALQRERLKPMASLIVRAKSQEEYNQCLDYMKHELQVENSG</sequence>
<comment type="caution">
    <text evidence="2">The sequence shown here is derived from an EMBL/GenBank/DDBJ whole genome shotgun (WGS) entry which is preliminary data.</text>
</comment>
<proteinExistence type="predicted"/>